<dbReference type="InterPro" id="IPR013325">
    <property type="entry name" value="RNA_pol_sigma_r2"/>
</dbReference>
<keyword evidence="8" id="KW-1185">Reference proteome</keyword>
<dbReference type="InterPro" id="IPR036388">
    <property type="entry name" value="WH-like_DNA-bd_sf"/>
</dbReference>
<protein>
    <submittedName>
        <fullName evidence="7">ECF RNA polymerase sigma-E factor</fullName>
    </submittedName>
</protein>
<dbReference type="Gene3D" id="1.10.1740.10">
    <property type="match status" value="1"/>
</dbReference>
<dbReference type="GO" id="GO:0006352">
    <property type="term" value="P:DNA-templated transcription initiation"/>
    <property type="evidence" value="ECO:0007669"/>
    <property type="project" value="InterPro"/>
</dbReference>
<evidence type="ECO:0000256" key="3">
    <source>
        <dbReference type="ARBA" id="ARBA00023082"/>
    </source>
</evidence>
<evidence type="ECO:0000313" key="8">
    <source>
        <dbReference type="Proteomes" id="UP000618795"/>
    </source>
</evidence>
<reference evidence="7" key="1">
    <citation type="journal article" date="2014" name="Int. J. Syst. Evol. Microbiol.">
        <title>Complete genome sequence of Corynebacterium casei LMG S-19264T (=DSM 44701T), isolated from a smear-ripened cheese.</title>
        <authorList>
            <consortium name="US DOE Joint Genome Institute (JGI-PGF)"/>
            <person name="Walter F."/>
            <person name="Albersmeier A."/>
            <person name="Kalinowski J."/>
            <person name="Ruckert C."/>
        </authorList>
    </citation>
    <scope>NUCLEOTIDE SEQUENCE</scope>
    <source>
        <strain evidence="7">JCM 4369</strain>
    </source>
</reference>
<dbReference type="SUPFAM" id="SSF88659">
    <property type="entry name" value="Sigma3 and sigma4 domains of RNA polymerase sigma factors"/>
    <property type="match status" value="1"/>
</dbReference>
<dbReference type="InterPro" id="IPR039425">
    <property type="entry name" value="RNA_pol_sigma-70-like"/>
</dbReference>
<dbReference type="Pfam" id="PF08281">
    <property type="entry name" value="Sigma70_r4_2"/>
    <property type="match status" value="1"/>
</dbReference>
<dbReference type="NCBIfam" id="TIGR02937">
    <property type="entry name" value="sigma70-ECF"/>
    <property type="match status" value="1"/>
</dbReference>
<dbReference type="PANTHER" id="PTHR43133:SF51">
    <property type="entry name" value="RNA POLYMERASE SIGMA FACTOR"/>
    <property type="match status" value="1"/>
</dbReference>
<reference evidence="7" key="2">
    <citation type="submission" date="2020-09" db="EMBL/GenBank/DDBJ databases">
        <authorList>
            <person name="Sun Q."/>
            <person name="Ohkuma M."/>
        </authorList>
    </citation>
    <scope>NUCLEOTIDE SEQUENCE</scope>
    <source>
        <strain evidence="7">JCM 4369</strain>
    </source>
</reference>
<keyword evidence="3" id="KW-0731">Sigma factor</keyword>
<name>A0A918ICX4_9ACTN</name>
<dbReference type="RefSeq" id="WP_191875239.1">
    <property type="nucleotide sequence ID" value="NZ_BMTD01000009.1"/>
</dbReference>
<dbReference type="EMBL" id="BMTD01000009">
    <property type="protein sequence ID" value="GGV02663.1"/>
    <property type="molecule type" value="Genomic_DNA"/>
</dbReference>
<keyword evidence="4" id="KW-0804">Transcription</keyword>
<dbReference type="GO" id="GO:0003677">
    <property type="term" value="F:DNA binding"/>
    <property type="evidence" value="ECO:0007669"/>
    <property type="project" value="InterPro"/>
</dbReference>
<dbReference type="InterPro" id="IPR013249">
    <property type="entry name" value="RNA_pol_sigma70_r4_t2"/>
</dbReference>
<comment type="caution">
    <text evidence="7">The sequence shown here is derived from an EMBL/GenBank/DDBJ whole genome shotgun (WGS) entry which is preliminary data.</text>
</comment>
<dbReference type="InterPro" id="IPR007627">
    <property type="entry name" value="RNA_pol_sigma70_r2"/>
</dbReference>
<accession>A0A918ICX4</accession>
<dbReference type="GO" id="GO:0016987">
    <property type="term" value="F:sigma factor activity"/>
    <property type="evidence" value="ECO:0007669"/>
    <property type="project" value="UniProtKB-KW"/>
</dbReference>
<proteinExistence type="inferred from homology"/>
<evidence type="ECO:0000256" key="4">
    <source>
        <dbReference type="ARBA" id="ARBA00023163"/>
    </source>
</evidence>
<comment type="similarity">
    <text evidence="1">Belongs to the sigma-70 factor family. ECF subfamily.</text>
</comment>
<dbReference type="Proteomes" id="UP000618795">
    <property type="component" value="Unassembled WGS sequence"/>
</dbReference>
<evidence type="ECO:0000313" key="7">
    <source>
        <dbReference type="EMBL" id="GGV02663.1"/>
    </source>
</evidence>
<feature type="domain" description="RNA polymerase sigma-70 region 2" evidence="5">
    <location>
        <begin position="47"/>
        <end position="106"/>
    </location>
</feature>
<dbReference type="InterPro" id="IPR013324">
    <property type="entry name" value="RNA_pol_sigma_r3/r4-like"/>
</dbReference>
<dbReference type="SUPFAM" id="SSF88946">
    <property type="entry name" value="Sigma2 domain of RNA polymerase sigma factors"/>
    <property type="match status" value="1"/>
</dbReference>
<dbReference type="Pfam" id="PF04542">
    <property type="entry name" value="Sigma70_r2"/>
    <property type="match status" value="1"/>
</dbReference>
<evidence type="ECO:0000256" key="1">
    <source>
        <dbReference type="ARBA" id="ARBA00010641"/>
    </source>
</evidence>
<evidence type="ECO:0000259" key="6">
    <source>
        <dbReference type="Pfam" id="PF08281"/>
    </source>
</evidence>
<dbReference type="PANTHER" id="PTHR43133">
    <property type="entry name" value="RNA POLYMERASE ECF-TYPE SIGMA FACTO"/>
    <property type="match status" value="1"/>
</dbReference>
<dbReference type="AlphaFoldDB" id="A0A918ICX4"/>
<dbReference type="Gene3D" id="1.10.10.10">
    <property type="entry name" value="Winged helix-like DNA-binding domain superfamily/Winged helix DNA-binding domain"/>
    <property type="match status" value="1"/>
</dbReference>
<keyword evidence="2" id="KW-0805">Transcription regulation</keyword>
<organism evidence="7 8">
    <name type="scientific">Streptomyces filipinensis</name>
    <dbReference type="NCBI Taxonomy" id="66887"/>
    <lineage>
        <taxon>Bacteria</taxon>
        <taxon>Bacillati</taxon>
        <taxon>Actinomycetota</taxon>
        <taxon>Actinomycetes</taxon>
        <taxon>Kitasatosporales</taxon>
        <taxon>Streptomycetaceae</taxon>
        <taxon>Streptomyces</taxon>
    </lineage>
</organism>
<evidence type="ECO:0000256" key="2">
    <source>
        <dbReference type="ARBA" id="ARBA00023015"/>
    </source>
</evidence>
<sequence length="192" mass="20772">MDRQDIQGIQGIQGEDGGRAAPWDAAAALVRAAQDGDALAMDELLALVTPYVTRLCRPIAPHEVADAVQESLLAVFKGLRTLRDPRAFYGWVRTATVREAVRVARRAPAEEPADPADLARLGGLRADADGELPADVRDVLARLPVRHRAVLVLRELEGLDEATVAGLLGVPQGTVKSRLSRARSSFRKAWSR</sequence>
<dbReference type="InterPro" id="IPR014284">
    <property type="entry name" value="RNA_pol_sigma-70_dom"/>
</dbReference>
<evidence type="ECO:0000259" key="5">
    <source>
        <dbReference type="Pfam" id="PF04542"/>
    </source>
</evidence>
<feature type="domain" description="RNA polymerase sigma factor 70 region 4 type 2" evidence="6">
    <location>
        <begin position="136"/>
        <end position="183"/>
    </location>
</feature>
<dbReference type="CDD" id="cd06171">
    <property type="entry name" value="Sigma70_r4"/>
    <property type="match status" value="1"/>
</dbReference>
<gene>
    <name evidence="7" type="primary">rpoE</name>
    <name evidence="7" type="ORF">GCM10010260_44420</name>
</gene>